<dbReference type="Proteomes" id="UP001558613">
    <property type="component" value="Unassembled WGS sequence"/>
</dbReference>
<protein>
    <submittedName>
        <fullName evidence="2">Uncharacterized protein</fullName>
    </submittedName>
</protein>
<evidence type="ECO:0000313" key="3">
    <source>
        <dbReference type="Proteomes" id="UP001558613"/>
    </source>
</evidence>
<gene>
    <name evidence="2" type="ORF">QQF64_006272</name>
</gene>
<feature type="region of interest" description="Disordered" evidence="1">
    <location>
        <begin position="75"/>
        <end position="99"/>
    </location>
</feature>
<reference evidence="2 3" key="1">
    <citation type="submission" date="2023-09" db="EMBL/GenBank/DDBJ databases">
        <authorList>
            <person name="Wang M."/>
        </authorList>
    </citation>
    <scope>NUCLEOTIDE SEQUENCE [LARGE SCALE GENOMIC DNA]</scope>
    <source>
        <strain evidence="2">GT-2023</strain>
        <tissue evidence="2">Liver</tissue>
    </source>
</reference>
<proteinExistence type="predicted"/>
<sequence>MESVGRSDKVQPEERSPEAMVGRCPNRPEPEGRGSPVELVDQWVKVETREISAMVEPLGQRAEAESWTQKLGVEMRDPPALTPDGNWQTRGVPTAQMVG</sequence>
<keyword evidence="3" id="KW-1185">Reference proteome</keyword>
<accession>A0ABR3MEM3</accession>
<name>A0ABR3MEM3_9TELE</name>
<evidence type="ECO:0000256" key="1">
    <source>
        <dbReference type="SAM" id="MobiDB-lite"/>
    </source>
</evidence>
<feature type="compositionally biased region" description="Basic and acidic residues" evidence="1">
    <location>
        <begin position="1"/>
        <end position="17"/>
    </location>
</feature>
<evidence type="ECO:0000313" key="2">
    <source>
        <dbReference type="EMBL" id="KAL1263533.1"/>
    </source>
</evidence>
<dbReference type="EMBL" id="JAYMGO010000013">
    <property type="protein sequence ID" value="KAL1263533.1"/>
    <property type="molecule type" value="Genomic_DNA"/>
</dbReference>
<feature type="region of interest" description="Disordered" evidence="1">
    <location>
        <begin position="1"/>
        <end position="36"/>
    </location>
</feature>
<organism evidence="2 3">
    <name type="scientific">Cirrhinus molitorella</name>
    <name type="common">mud carp</name>
    <dbReference type="NCBI Taxonomy" id="172907"/>
    <lineage>
        <taxon>Eukaryota</taxon>
        <taxon>Metazoa</taxon>
        <taxon>Chordata</taxon>
        <taxon>Craniata</taxon>
        <taxon>Vertebrata</taxon>
        <taxon>Euteleostomi</taxon>
        <taxon>Actinopterygii</taxon>
        <taxon>Neopterygii</taxon>
        <taxon>Teleostei</taxon>
        <taxon>Ostariophysi</taxon>
        <taxon>Cypriniformes</taxon>
        <taxon>Cyprinidae</taxon>
        <taxon>Labeoninae</taxon>
        <taxon>Labeonini</taxon>
        <taxon>Cirrhinus</taxon>
    </lineage>
</organism>
<comment type="caution">
    <text evidence="2">The sequence shown here is derived from an EMBL/GenBank/DDBJ whole genome shotgun (WGS) entry which is preliminary data.</text>
</comment>